<evidence type="ECO:0000313" key="3">
    <source>
        <dbReference type="Proteomes" id="UP001295423"/>
    </source>
</evidence>
<comment type="caution">
    <text evidence="2">The sequence shown here is derived from an EMBL/GenBank/DDBJ whole genome shotgun (WGS) entry which is preliminary data.</text>
</comment>
<dbReference type="EMBL" id="CAKOGP040001836">
    <property type="protein sequence ID" value="CAJ1953664.1"/>
    <property type="molecule type" value="Genomic_DNA"/>
</dbReference>
<dbReference type="Proteomes" id="UP001295423">
    <property type="component" value="Unassembled WGS sequence"/>
</dbReference>
<proteinExistence type="predicted"/>
<evidence type="ECO:0000313" key="2">
    <source>
        <dbReference type="EMBL" id="CAJ1953664.1"/>
    </source>
</evidence>
<dbReference type="InterPro" id="IPR039633">
    <property type="entry name" value="PAP"/>
</dbReference>
<sequence length="290" mass="31364">MRMLASFIYTTILAAGAIDAFSTNTASSHIRTSTPVVFSSAPSDLDSSSSSSRTLDDIKDDLIRTCSRSSKPLLDEVRTIVRELEEKAEDVGIGQASAISGLLAGEWELVYSPEDVTRSSPFFWAFRQAFPDQSDEIFSITDAIPAPLKEVGPAYQTIELNDAGRGTMTGTFVSRVKVATLGGLATSMMTTRGTITGTQGIDAIKIRVETTKPEDSTAVKTIFGPLGDTINEALPPFPSGETLERVKEGSSLVVMKTTFCDEGLRISRSTTKYDDVFVWRRKGFASSETL</sequence>
<feature type="signal peptide" evidence="1">
    <location>
        <begin position="1"/>
        <end position="20"/>
    </location>
</feature>
<evidence type="ECO:0000256" key="1">
    <source>
        <dbReference type="SAM" id="SignalP"/>
    </source>
</evidence>
<evidence type="ECO:0008006" key="4">
    <source>
        <dbReference type="Google" id="ProtNLM"/>
    </source>
</evidence>
<dbReference type="AlphaFoldDB" id="A0AAD2FU61"/>
<dbReference type="PANTHER" id="PTHR31906">
    <property type="entry name" value="PLASTID-LIPID-ASSOCIATED PROTEIN 4, CHLOROPLASTIC-RELATED"/>
    <property type="match status" value="1"/>
</dbReference>
<name>A0AAD2FU61_9STRA</name>
<reference evidence="2" key="1">
    <citation type="submission" date="2023-08" db="EMBL/GenBank/DDBJ databases">
        <authorList>
            <person name="Audoor S."/>
            <person name="Bilcke G."/>
        </authorList>
    </citation>
    <scope>NUCLEOTIDE SEQUENCE</scope>
</reference>
<gene>
    <name evidence="2" type="ORF">CYCCA115_LOCUS14267</name>
</gene>
<keyword evidence="3" id="KW-1185">Reference proteome</keyword>
<keyword evidence="1" id="KW-0732">Signal</keyword>
<protein>
    <recommendedName>
        <fullName evidence="4">Plastid lipid-associated protein/fibrillin conserved domain-containing protein</fullName>
    </recommendedName>
</protein>
<feature type="chain" id="PRO_5042064218" description="Plastid lipid-associated protein/fibrillin conserved domain-containing protein" evidence="1">
    <location>
        <begin position="21"/>
        <end position="290"/>
    </location>
</feature>
<accession>A0AAD2FU61</accession>
<organism evidence="2 3">
    <name type="scientific">Cylindrotheca closterium</name>
    <dbReference type="NCBI Taxonomy" id="2856"/>
    <lineage>
        <taxon>Eukaryota</taxon>
        <taxon>Sar</taxon>
        <taxon>Stramenopiles</taxon>
        <taxon>Ochrophyta</taxon>
        <taxon>Bacillariophyta</taxon>
        <taxon>Bacillariophyceae</taxon>
        <taxon>Bacillariophycidae</taxon>
        <taxon>Bacillariales</taxon>
        <taxon>Bacillariaceae</taxon>
        <taxon>Cylindrotheca</taxon>
    </lineage>
</organism>